<dbReference type="GO" id="GO:0005634">
    <property type="term" value="C:nucleus"/>
    <property type="evidence" value="ECO:0007669"/>
    <property type="project" value="UniProtKB-UniRule"/>
</dbReference>
<feature type="DNA-binding region" description="HMG box" evidence="1">
    <location>
        <begin position="17"/>
        <end position="73"/>
    </location>
</feature>
<evidence type="ECO:0000313" key="4">
    <source>
        <dbReference type="Proteomes" id="UP000789570"/>
    </source>
</evidence>
<reference evidence="3" key="1">
    <citation type="submission" date="2021-06" db="EMBL/GenBank/DDBJ databases">
        <authorList>
            <person name="Kallberg Y."/>
            <person name="Tangrot J."/>
            <person name="Rosling A."/>
        </authorList>
    </citation>
    <scope>NUCLEOTIDE SEQUENCE</scope>
    <source>
        <strain evidence="3">UK204</strain>
    </source>
</reference>
<evidence type="ECO:0000256" key="1">
    <source>
        <dbReference type="PROSITE-ProRule" id="PRU00267"/>
    </source>
</evidence>
<keyword evidence="1" id="KW-0238">DNA-binding</keyword>
<dbReference type="SUPFAM" id="SSF47095">
    <property type="entry name" value="HMG-box"/>
    <property type="match status" value="1"/>
</dbReference>
<comment type="caution">
    <text evidence="3">The sequence shown here is derived from an EMBL/GenBank/DDBJ whole genome shotgun (WGS) entry which is preliminary data.</text>
</comment>
<name>A0A9N9N5P8_9GLOM</name>
<dbReference type="AlphaFoldDB" id="A0A9N9N5P8"/>
<dbReference type="Proteomes" id="UP000789570">
    <property type="component" value="Unassembled WGS sequence"/>
</dbReference>
<dbReference type="GO" id="GO:0003677">
    <property type="term" value="F:DNA binding"/>
    <property type="evidence" value="ECO:0007669"/>
    <property type="project" value="UniProtKB-UniRule"/>
</dbReference>
<dbReference type="Gene3D" id="1.10.30.10">
    <property type="entry name" value="High mobility group box domain"/>
    <property type="match status" value="1"/>
</dbReference>
<accession>A0A9N9N5P8</accession>
<proteinExistence type="predicted"/>
<feature type="domain" description="HMG box" evidence="2">
    <location>
        <begin position="17"/>
        <end position="73"/>
    </location>
</feature>
<gene>
    <name evidence="3" type="ORF">FCALED_LOCUS13556</name>
</gene>
<dbReference type="InterPro" id="IPR036910">
    <property type="entry name" value="HMG_box_dom_sf"/>
</dbReference>
<keyword evidence="4" id="KW-1185">Reference proteome</keyword>
<evidence type="ECO:0000259" key="2">
    <source>
        <dbReference type="PROSITE" id="PS50118"/>
    </source>
</evidence>
<dbReference type="EMBL" id="CAJVPQ010008005">
    <property type="protein sequence ID" value="CAG8702709.1"/>
    <property type="molecule type" value="Genomic_DNA"/>
</dbReference>
<dbReference type="PROSITE" id="PS50118">
    <property type="entry name" value="HMG_BOX_2"/>
    <property type="match status" value="1"/>
</dbReference>
<keyword evidence="1" id="KW-0539">Nucleus</keyword>
<sequence length="125" mass="14887">MSDCIFYTYQPGKPVKEKRHPNMFFLYRKDMMKYRPLHVNMSKFSKMVSKKWKELSEDQKMRWQREYHERRDKKLQIAVSNSPTEVISEIQTAAAIPNSVNNDLTSIMKGDCFLTEGPPEDFLFQ</sequence>
<dbReference type="OrthoDB" id="2377648at2759"/>
<dbReference type="InterPro" id="IPR009071">
    <property type="entry name" value="HMG_box_dom"/>
</dbReference>
<dbReference type="Pfam" id="PF09011">
    <property type="entry name" value="HMG_box_2"/>
    <property type="match status" value="1"/>
</dbReference>
<evidence type="ECO:0000313" key="3">
    <source>
        <dbReference type="EMBL" id="CAG8702709.1"/>
    </source>
</evidence>
<protein>
    <submittedName>
        <fullName evidence="3">2685_t:CDS:1</fullName>
    </submittedName>
</protein>
<organism evidence="3 4">
    <name type="scientific">Funneliformis caledonium</name>
    <dbReference type="NCBI Taxonomy" id="1117310"/>
    <lineage>
        <taxon>Eukaryota</taxon>
        <taxon>Fungi</taxon>
        <taxon>Fungi incertae sedis</taxon>
        <taxon>Mucoromycota</taxon>
        <taxon>Glomeromycotina</taxon>
        <taxon>Glomeromycetes</taxon>
        <taxon>Glomerales</taxon>
        <taxon>Glomeraceae</taxon>
        <taxon>Funneliformis</taxon>
    </lineage>
</organism>